<keyword evidence="9 10" id="KW-0998">Cell outer membrane</keyword>
<dbReference type="GO" id="GO:0044718">
    <property type="term" value="P:siderophore transmembrane transport"/>
    <property type="evidence" value="ECO:0007669"/>
    <property type="project" value="TreeGrafter"/>
</dbReference>
<dbReference type="Proteomes" id="UP000198336">
    <property type="component" value="Unassembled WGS sequence"/>
</dbReference>
<dbReference type="Pfam" id="PF00593">
    <property type="entry name" value="TonB_dep_Rec_b-barrel"/>
    <property type="match status" value="1"/>
</dbReference>
<evidence type="ECO:0000256" key="5">
    <source>
        <dbReference type="ARBA" id="ARBA00022729"/>
    </source>
</evidence>
<comment type="subcellular location">
    <subcellularLocation>
        <location evidence="1 10">Cell outer membrane</location>
        <topology evidence="1 10">Multi-pass membrane protein</topology>
    </subcellularLocation>
</comment>
<dbReference type="AlphaFoldDB" id="A0A226I2F0"/>
<evidence type="ECO:0000259" key="14">
    <source>
        <dbReference type="Pfam" id="PF07715"/>
    </source>
</evidence>
<dbReference type="InterPro" id="IPR008969">
    <property type="entry name" value="CarboxyPept-like_regulatory"/>
</dbReference>
<keyword evidence="8" id="KW-0675">Receptor</keyword>
<keyword evidence="16" id="KW-1185">Reference proteome</keyword>
<evidence type="ECO:0000256" key="11">
    <source>
        <dbReference type="RuleBase" id="RU003357"/>
    </source>
</evidence>
<keyword evidence="5 12" id="KW-0732">Signal</keyword>
<dbReference type="InterPro" id="IPR039426">
    <property type="entry name" value="TonB-dep_rcpt-like"/>
</dbReference>
<evidence type="ECO:0000256" key="6">
    <source>
        <dbReference type="ARBA" id="ARBA00023077"/>
    </source>
</evidence>
<dbReference type="InterPro" id="IPR037066">
    <property type="entry name" value="Plug_dom_sf"/>
</dbReference>
<comment type="caution">
    <text evidence="15">The sequence shown here is derived from an EMBL/GenBank/DDBJ whole genome shotgun (WGS) entry which is preliminary data.</text>
</comment>
<evidence type="ECO:0000256" key="2">
    <source>
        <dbReference type="ARBA" id="ARBA00022448"/>
    </source>
</evidence>
<evidence type="ECO:0000256" key="10">
    <source>
        <dbReference type="PROSITE-ProRule" id="PRU01360"/>
    </source>
</evidence>
<keyword evidence="3 10" id="KW-1134">Transmembrane beta strand</keyword>
<dbReference type="Gene3D" id="2.40.170.20">
    <property type="entry name" value="TonB-dependent receptor, beta-barrel domain"/>
    <property type="match status" value="1"/>
</dbReference>
<dbReference type="SUPFAM" id="SSF49464">
    <property type="entry name" value="Carboxypeptidase regulatory domain-like"/>
    <property type="match status" value="1"/>
</dbReference>
<evidence type="ECO:0000313" key="15">
    <source>
        <dbReference type="EMBL" id="OXB00616.1"/>
    </source>
</evidence>
<evidence type="ECO:0000256" key="4">
    <source>
        <dbReference type="ARBA" id="ARBA00022692"/>
    </source>
</evidence>
<dbReference type="InterPro" id="IPR036942">
    <property type="entry name" value="Beta-barrel_TonB_sf"/>
</dbReference>
<feature type="domain" description="TonB-dependent receptor plug" evidence="14">
    <location>
        <begin position="123"/>
        <end position="227"/>
    </location>
</feature>
<evidence type="ECO:0000256" key="7">
    <source>
        <dbReference type="ARBA" id="ARBA00023136"/>
    </source>
</evidence>
<feature type="chain" id="PRO_5012782112" description="Ligand-gated channel protein" evidence="12">
    <location>
        <begin position="19"/>
        <end position="789"/>
    </location>
</feature>
<feature type="domain" description="TonB-dependent receptor-like beta-barrel" evidence="13">
    <location>
        <begin position="361"/>
        <end position="763"/>
    </location>
</feature>
<keyword evidence="2 10" id="KW-0813">Transport</keyword>
<evidence type="ECO:0000256" key="12">
    <source>
        <dbReference type="SAM" id="SignalP"/>
    </source>
</evidence>
<dbReference type="PROSITE" id="PS52016">
    <property type="entry name" value="TONB_DEPENDENT_REC_3"/>
    <property type="match status" value="1"/>
</dbReference>
<dbReference type="RefSeq" id="WP_089053822.1">
    <property type="nucleotide sequence ID" value="NZ_MUHA01000009.1"/>
</dbReference>
<reference evidence="15 16" key="1">
    <citation type="submission" date="2016-11" db="EMBL/GenBank/DDBJ databases">
        <title>Whole genomes of Flavobacteriaceae.</title>
        <authorList>
            <person name="Stine C."/>
            <person name="Li C."/>
            <person name="Tadesse D."/>
        </authorList>
    </citation>
    <scope>NUCLEOTIDE SEQUENCE [LARGE SCALE GENOMIC DNA]</scope>
    <source>
        <strain evidence="15 16">CCUG 59446</strain>
    </source>
</reference>
<gene>
    <name evidence="15" type="ORF">B0A75_08230</name>
</gene>
<dbReference type="InterPro" id="IPR012910">
    <property type="entry name" value="Plug_dom"/>
</dbReference>
<dbReference type="Pfam" id="PF07715">
    <property type="entry name" value="Plug"/>
    <property type="match status" value="1"/>
</dbReference>
<dbReference type="GO" id="GO:0015344">
    <property type="term" value="F:siderophore uptake transmembrane transporter activity"/>
    <property type="evidence" value="ECO:0007669"/>
    <property type="project" value="TreeGrafter"/>
</dbReference>
<evidence type="ECO:0000256" key="3">
    <source>
        <dbReference type="ARBA" id="ARBA00022452"/>
    </source>
</evidence>
<protein>
    <recommendedName>
        <fullName evidence="17">Ligand-gated channel protein</fullName>
    </recommendedName>
</protein>
<dbReference type="EMBL" id="MUHA01000009">
    <property type="protein sequence ID" value="OXB00616.1"/>
    <property type="molecule type" value="Genomic_DNA"/>
</dbReference>
<evidence type="ECO:0000256" key="8">
    <source>
        <dbReference type="ARBA" id="ARBA00023170"/>
    </source>
</evidence>
<dbReference type="InterPro" id="IPR000531">
    <property type="entry name" value="Beta-barrel_TonB"/>
</dbReference>
<dbReference type="PANTHER" id="PTHR30069:SF29">
    <property type="entry name" value="HEMOGLOBIN AND HEMOGLOBIN-HAPTOGLOBIN-BINDING PROTEIN 1-RELATED"/>
    <property type="match status" value="1"/>
</dbReference>
<dbReference type="GO" id="GO:0009279">
    <property type="term" value="C:cell outer membrane"/>
    <property type="evidence" value="ECO:0007669"/>
    <property type="project" value="UniProtKB-SubCell"/>
</dbReference>
<dbReference type="Pfam" id="PF13620">
    <property type="entry name" value="CarboxypepD_reg"/>
    <property type="match status" value="1"/>
</dbReference>
<organism evidence="15 16">
    <name type="scientific">Flavobacterium oncorhynchi</name>
    <dbReference type="NCBI Taxonomy" id="728056"/>
    <lineage>
        <taxon>Bacteria</taxon>
        <taxon>Pseudomonadati</taxon>
        <taxon>Bacteroidota</taxon>
        <taxon>Flavobacteriia</taxon>
        <taxon>Flavobacteriales</taxon>
        <taxon>Flavobacteriaceae</taxon>
        <taxon>Flavobacterium</taxon>
    </lineage>
</organism>
<keyword evidence="6 11" id="KW-0798">TonB box</keyword>
<feature type="signal peptide" evidence="12">
    <location>
        <begin position="1"/>
        <end position="18"/>
    </location>
</feature>
<evidence type="ECO:0000259" key="13">
    <source>
        <dbReference type="Pfam" id="PF00593"/>
    </source>
</evidence>
<proteinExistence type="inferred from homology"/>
<evidence type="ECO:0008006" key="17">
    <source>
        <dbReference type="Google" id="ProtNLM"/>
    </source>
</evidence>
<name>A0A226I2F0_9FLAO</name>
<keyword evidence="4 10" id="KW-0812">Transmembrane</keyword>
<sequence>MKLKIVLLFILSSTFLIAQNKISGKVNDEQGTPLEGVNIQLLDTKINVKTNAAGFYQIENLANGRYTIEATSEGYISKKHTIVLENSPNTSVTITLEKVDKTSKDAEKLNDVVVKGKSEKQKKEQTAQAVSVIEMKEAKFKTTDLGEVLAQTQGISVRRSGGLGSRTSFSMNGLTGNQIRFFLEGIPLEYHGYTFGISTVPVNLIDRVDVYKGVVPIEFGADALGGAVNLITPKIKPGFSGSFSAQAGSFGTYRTSLILTNYNKKTGFFIKGSGFYDTSENNYKVDVDVADNAGKIKKVTVPRFHDAYKGFGMQLITGVKDRIWAKELSIEGFYTDYTKEIQHNQLMVGVPYGEVMTYRKSAGSVLTYRNDFSENFKLDVISGYNYRERQFTDVSDFVYNWYGERIEGSAGNVSGEISESTGPSDTYTWNNDVFSRLKASWKINNKYAVSFTSAPTYSKQTGDDRLINGYDPASAVRELFTWINGADFKINAFDEKLENLLFVKNYLQQVNSEEKIPSNNSVIKENRNANYFGFGNGFRFKFNEQFSTRLTYEYATRLPQTDELFGDGQFIQGNMNLKPERSHNVNFELFFKSKANYETSSWQVQTNVFLRKIDNQILFVPSIDRNNIYQNVFAATSKGIEVSGSWTSKNGNLSFHANSTYQHFYNDSNEGIFAAYKGDRVPNQPYFFANGGANYSFNNIIGKSDKLSLFLDARYVYEFFRSWESASTNPFVIPSQQIFDFGTTYHNSLNGLKYAVTAEIQNLSNEKNYDFFGVQKPGRSFNIKLVTQF</sequence>
<evidence type="ECO:0000256" key="1">
    <source>
        <dbReference type="ARBA" id="ARBA00004571"/>
    </source>
</evidence>
<dbReference type="PANTHER" id="PTHR30069">
    <property type="entry name" value="TONB-DEPENDENT OUTER MEMBRANE RECEPTOR"/>
    <property type="match status" value="1"/>
</dbReference>
<accession>A0A226I2F0</accession>
<evidence type="ECO:0000256" key="9">
    <source>
        <dbReference type="ARBA" id="ARBA00023237"/>
    </source>
</evidence>
<evidence type="ECO:0000313" key="16">
    <source>
        <dbReference type="Proteomes" id="UP000198336"/>
    </source>
</evidence>
<keyword evidence="7 10" id="KW-0472">Membrane</keyword>
<dbReference type="SUPFAM" id="SSF56935">
    <property type="entry name" value="Porins"/>
    <property type="match status" value="1"/>
</dbReference>
<comment type="similarity">
    <text evidence="10 11">Belongs to the TonB-dependent receptor family.</text>
</comment>
<dbReference type="Gene3D" id="2.170.130.10">
    <property type="entry name" value="TonB-dependent receptor, plug domain"/>
    <property type="match status" value="1"/>
</dbReference>
<dbReference type="Gene3D" id="2.60.40.1120">
    <property type="entry name" value="Carboxypeptidase-like, regulatory domain"/>
    <property type="match status" value="1"/>
</dbReference>